<evidence type="ECO:0000259" key="2">
    <source>
        <dbReference type="Pfam" id="PF07195"/>
    </source>
</evidence>
<dbReference type="PANTHER" id="PTHR30288:SF0">
    <property type="entry name" value="FLAGELLAR HOOK-ASSOCIATED PROTEIN 2"/>
    <property type="match status" value="1"/>
</dbReference>
<keyword evidence="3" id="KW-0969">Cilium</keyword>
<gene>
    <name evidence="3" type="primary">fliD_10</name>
    <name evidence="3" type="ORF">SDC9_137917</name>
</gene>
<evidence type="ECO:0000313" key="3">
    <source>
        <dbReference type="EMBL" id="MPM90795.1"/>
    </source>
</evidence>
<reference evidence="3" key="1">
    <citation type="submission" date="2019-08" db="EMBL/GenBank/DDBJ databases">
        <authorList>
            <person name="Kucharzyk K."/>
            <person name="Murdoch R.W."/>
            <person name="Higgins S."/>
            <person name="Loffler F."/>
        </authorList>
    </citation>
    <scope>NUCLEOTIDE SEQUENCE</scope>
</reference>
<dbReference type="Pfam" id="PF07195">
    <property type="entry name" value="FliD_C"/>
    <property type="match status" value="1"/>
</dbReference>
<keyword evidence="1" id="KW-0175">Coiled coil</keyword>
<feature type="coiled-coil region" evidence="1">
    <location>
        <begin position="180"/>
        <end position="207"/>
    </location>
</feature>
<protein>
    <submittedName>
        <fullName evidence="3">Flagellar hook-associated protein 2</fullName>
    </submittedName>
</protein>
<feature type="domain" description="Flagellar hook-associated protein 2 C-terminal" evidence="2">
    <location>
        <begin position="4"/>
        <end position="224"/>
    </location>
</feature>
<sequence>MTSQTDTSALVEKMKTFIDDYNKVMDKIYGEIIEKKNLEFPPLTDAQKEEMSEEEIKNWEEKAKNGILRNDSELRKFMEDTKQALFGPIEGMGISLIDIGITSSENYNDQGQISLDEEKFKKALLQNGDQIYQALTKTATDKSQSGSLERMKDTFYKYVGNSNSIFAKKAGIEKTASVAKNLFGEQIQRQQENIKNLQRKMDEKEKQLYKKFAALEASMNKFNSQMNYLLSQQA</sequence>
<name>A0A645DNH7_9ZZZZ</name>
<proteinExistence type="predicted"/>
<dbReference type="GO" id="GO:0009421">
    <property type="term" value="C:bacterial-type flagellum filament cap"/>
    <property type="evidence" value="ECO:0007669"/>
    <property type="project" value="InterPro"/>
</dbReference>
<dbReference type="InterPro" id="IPR010809">
    <property type="entry name" value="FliD_C"/>
</dbReference>
<keyword evidence="3" id="KW-0966">Cell projection</keyword>
<keyword evidence="3" id="KW-0282">Flagellum</keyword>
<dbReference type="EMBL" id="VSSQ01037952">
    <property type="protein sequence ID" value="MPM90795.1"/>
    <property type="molecule type" value="Genomic_DNA"/>
</dbReference>
<dbReference type="GO" id="GO:0071973">
    <property type="term" value="P:bacterial-type flagellum-dependent cell motility"/>
    <property type="evidence" value="ECO:0007669"/>
    <property type="project" value="TreeGrafter"/>
</dbReference>
<accession>A0A645DNH7</accession>
<dbReference type="GO" id="GO:0007155">
    <property type="term" value="P:cell adhesion"/>
    <property type="evidence" value="ECO:0007669"/>
    <property type="project" value="InterPro"/>
</dbReference>
<dbReference type="AlphaFoldDB" id="A0A645DNH7"/>
<evidence type="ECO:0000256" key="1">
    <source>
        <dbReference type="SAM" id="Coils"/>
    </source>
</evidence>
<organism evidence="3">
    <name type="scientific">bioreactor metagenome</name>
    <dbReference type="NCBI Taxonomy" id="1076179"/>
    <lineage>
        <taxon>unclassified sequences</taxon>
        <taxon>metagenomes</taxon>
        <taxon>ecological metagenomes</taxon>
    </lineage>
</organism>
<comment type="caution">
    <text evidence="3">The sequence shown here is derived from an EMBL/GenBank/DDBJ whole genome shotgun (WGS) entry which is preliminary data.</text>
</comment>
<dbReference type="PANTHER" id="PTHR30288">
    <property type="entry name" value="FLAGELLAR CAP/ASSEMBLY PROTEIN FLID"/>
    <property type="match status" value="1"/>
</dbReference>
<dbReference type="InterPro" id="IPR040026">
    <property type="entry name" value="FliD"/>
</dbReference>